<evidence type="ECO:0000313" key="2">
    <source>
        <dbReference type="Proteomes" id="UP000280834"/>
    </source>
</evidence>
<proteinExistence type="predicted"/>
<organism evidence="3">
    <name type="scientific">Brugia timori</name>
    <dbReference type="NCBI Taxonomy" id="42155"/>
    <lineage>
        <taxon>Eukaryota</taxon>
        <taxon>Metazoa</taxon>
        <taxon>Ecdysozoa</taxon>
        <taxon>Nematoda</taxon>
        <taxon>Chromadorea</taxon>
        <taxon>Rhabditida</taxon>
        <taxon>Spirurina</taxon>
        <taxon>Spiruromorpha</taxon>
        <taxon>Filarioidea</taxon>
        <taxon>Onchocercidae</taxon>
        <taxon>Brugia</taxon>
    </lineage>
</organism>
<sequence>MHAPLNNPFSVSFAQVDVTEPISGIHDANPIPEIHFFSIFIKPCKIRLIVKKLTPKEAAKGHNAVDNPEINITIANIEYQHPENIPEKRNEVSI</sequence>
<evidence type="ECO:0000313" key="3">
    <source>
        <dbReference type="WBParaSite" id="BTMF_0001759801-mRNA-1"/>
    </source>
</evidence>
<dbReference type="WBParaSite" id="BTMF_0001759801-mRNA-1">
    <property type="protein sequence ID" value="BTMF_0001759801-mRNA-1"/>
    <property type="gene ID" value="BTMF_0001759801"/>
</dbReference>
<reference evidence="1 2" key="2">
    <citation type="submission" date="2018-11" db="EMBL/GenBank/DDBJ databases">
        <authorList>
            <consortium name="Pathogen Informatics"/>
        </authorList>
    </citation>
    <scope>NUCLEOTIDE SEQUENCE [LARGE SCALE GENOMIC DNA]</scope>
</reference>
<keyword evidence="2" id="KW-1185">Reference proteome</keyword>
<protein>
    <submittedName>
        <fullName evidence="1 3">Uncharacterized protein</fullName>
    </submittedName>
</protein>
<accession>A0A0R3RC29</accession>
<dbReference type="Proteomes" id="UP000280834">
    <property type="component" value="Unassembled WGS sequence"/>
</dbReference>
<reference evidence="3" key="1">
    <citation type="submission" date="2017-02" db="UniProtKB">
        <authorList>
            <consortium name="WormBaseParasite"/>
        </authorList>
    </citation>
    <scope>IDENTIFICATION</scope>
</reference>
<gene>
    <name evidence="1" type="ORF">BTMF_LOCUS15565</name>
</gene>
<dbReference type="EMBL" id="UZAG01022779">
    <property type="protein sequence ID" value="VDO54688.1"/>
    <property type="molecule type" value="Genomic_DNA"/>
</dbReference>
<name>A0A0R3RC29_9BILA</name>
<dbReference type="AlphaFoldDB" id="A0A0R3RC29"/>
<evidence type="ECO:0000313" key="1">
    <source>
        <dbReference type="EMBL" id="VDO54688.1"/>
    </source>
</evidence>